<evidence type="ECO:0000313" key="9">
    <source>
        <dbReference type="EMBL" id="OYL16491.1"/>
    </source>
</evidence>
<dbReference type="PANTHER" id="PTHR33406">
    <property type="entry name" value="MEMBRANE PROTEIN MJ1562-RELATED"/>
    <property type="match status" value="1"/>
</dbReference>
<reference evidence="9 10" key="1">
    <citation type="submission" date="2017-07" db="EMBL/GenBank/DDBJ databases">
        <title>Invasive disease caused simultaneously by more than one serotype of Streptococcus pneumoniae, South Africa.</title>
        <authorList>
            <person name="Ndlangisa K."/>
            <person name="Du Plessis M."/>
            <person name="Von Gottberg A."/>
        </authorList>
    </citation>
    <scope>NUCLEOTIDE SEQUENCE [LARGE SCALE GENOMIC DNA]</scope>
    <source>
        <strain evidence="9 10">8227-15B</strain>
    </source>
</reference>
<dbReference type="Proteomes" id="UP000214939">
    <property type="component" value="Unassembled WGS sequence"/>
</dbReference>
<keyword evidence="3" id="KW-1003">Cell membrane</keyword>
<organism evidence="9 10">
    <name type="scientific">Streptococcus pneumoniae</name>
    <dbReference type="NCBI Taxonomy" id="1313"/>
    <lineage>
        <taxon>Bacteria</taxon>
        <taxon>Bacillati</taxon>
        <taxon>Bacillota</taxon>
        <taxon>Bacilli</taxon>
        <taxon>Lactobacillales</taxon>
        <taxon>Streptococcaceae</taxon>
        <taxon>Streptococcus</taxon>
    </lineage>
</organism>
<comment type="subcellular location">
    <subcellularLocation>
        <location evidence="1">Cell membrane</location>
        <topology evidence="1">Multi-pass membrane protein</topology>
    </subcellularLocation>
</comment>
<keyword evidence="4 7" id="KW-0812">Transmembrane</keyword>
<feature type="non-terminal residue" evidence="9">
    <location>
        <position position="96"/>
    </location>
</feature>
<keyword evidence="6 7" id="KW-0472">Membrane</keyword>
<evidence type="ECO:0000256" key="4">
    <source>
        <dbReference type="ARBA" id="ARBA00022692"/>
    </source>
</evidence>
<evidence type="ECO:0000256" key="7">
    <source>
        <dbReference type="SAM" id="Phobius"/>
    </source>
</evidence>
<dbReference type="Gene3D" id="1.20.1640.10">
    <property type="entry name" value="Multidrug efflux transporter AcrB transmembrane domain"/>
    <property type="match status" value="1"/>
</dbReference>
<evidence type="ECO:0000256" key="5">
    <source>
        <dbReference type="ARBA" id="ARBA00022989"/>
    </source>
</evidence>
<evidence type="ECO:0000256" key="6">
    <source>
        <dbReference type="ARBA" id="ARBA00023136"/>
    </source>
</evidence>
<evidence type="ECO:0000256" key="2">
    <source>
        <dbReference type="ARBA" id="ARBA00010157"/>
    </source>
</evidence>
<comment type="similarity">
    <text evidence="2">Belongs to the resistance-nodulation-cell division (RND) (TC 2.A.6) family. MmpL subfamily.</text>
</comment>
<dbReference type="GO" id="GO:0005886">
    <property type="term" value="C:plasma membrane"/>
    <property type="evidence" value="ECO:0007669"/>
    <property type="project" value="UniProtKB-SubCell"/>
</dbReference>
<feature type="transmembrane region" description="Helical" evidence="7">
    <location>
        <begin position="44"/>
        <end position="65"/>
    </location>
</feature>
<evidence type="ECO:0000313" key="10">
    <source>
        <dbReference type="Proteomes" id="UP000214939"/>
    </source>
</evidence>
<accession>A0AA44S5K6</accession>
<feature type="domain" description="Membrane transport protein MMPL" evidence="8">
    <location>
        <begin position="1"/>
        <end position="96"/>
    </location>
</feature>
<keyword evidence="5 7" id="KW-1133">Transmembrane helix</keyword>
<feature type="transmembrane region" description="Helical" evidence="7">
    <location>
        <begin position="12"/>
        <end position="38"/>
    </location>
</feature>
<dbReference type="EMBL" id="NNBW01000707">
    <property type="protein sequence ID" value="OYL16491.1"/>
    <property type="molecule type" value="Genomic_DNA"/>
</dbReference>
<sequence length="96" mass="10195">LIFIIMLIITRAFIAAAVIVGTVALSLGASFGLSVLLWQHILAIHLHWLVLAMSVIVLLAVGSDYNLLLVSRFKQEIGAGLKTGIIRSMGGTGKVV</sequence>
<dbReference type="Pfam" id="PF03176">
    <property type="entry name" value="MMPL"/>
    <property type="match status" value="1"/>
</dbReference>
<dbReference type="SUPFAM" id="SSF82866">
    <property type="entry name" value="Multidrug efflux transporter AcrB transmembrane domain"/>
    <property type="match status" value="1"/>
</dbReference>
<evidence type="ECO:0000259" key="8">
    <source>
        <dbReference type="Pfam" id="PF03176"/>
    </source>
</evidence>
<dbReference type="InterPro" id="IPR050545">
    <property type="entry name" value="Mycobact_MmpL"/>
</dbReference>
<proteinExistence type="inferred from homology"/>
<dbReference type="PANTHER" id="PTHR33406:SF6">
    <property type="entry name" value="MEMBRANE PROTEIN YDGH-RELATED"/>
    <property type="match status" value="1"/>
</dbReference>
<dbReference type="AlphaFoldDB" id="A0AA44S5K6"/>
<feature type="non-terminal residue" evidence="9">
    <location>
        <position position="1"/>
    </location>
</feature>
<comment type="caution">
    <text evidence="9">The sequence shown here is derived from an EMBL/GenBank/DDBJ whole genome shotgun (WGS) entry which is preliminary data.</text>
</comment>
<evidence type="ECO:0000256" key="3">
    <source>
        <dbReference type="ARBA" id="ARBA00022475"/>
    </source>
</evidence>
<dbReference type="RefSeq" id="WP_146657618.1">
    <property type="nucleotide sequence ID" value="NZ_NNBW01000707.1"/>
</dbReference>
<name>A0AA44S5K6_STREE</name>
<dbReference type="InterPro" id="IPR004869">
    <property type="entry name" value="MMPL_dom"/>
</dbReference>
<evidence type="ECO:0000256" key="1">
    <source>
        <dbReference type="ARBA" id="ARBA00004651"/>
    </source>
</evidence>
<gene>
    <name evidence="9" type="ORF">A5N45_13975</name>
</gene>
<protein>
    <submittedName>
        <fullName evidence="9">Transporter</fullName>
    </submittedName>
</protein>